<dbReference type="PANTHER" id="PTHR43546:SF3">
    <property type="entry name" value="UPF0173 METAL-DEPENDENT HYDROLASE MJ1163"/>
    <property type="match status" value="1"/>
</dbReference>
<dbReference type="Proteomes" id="UP000648239">
    <property type="component" value="Unassembled WGS sequence"/>
</dbReference>
<evidence type="ECO:0000256" key="1">
    <source>
        <dbReference type="ARBA" id="ARBA00022801"/>
    </source>
</evidence>
<evidence type="ECO:0000313" key="5">
    <source>
        <dbReference type="Proteomes" id="UP000648239"/>
    </source>
</evidence>
<dbReference type="InterPro" id="IPR022877">
    <property type="entry name" value="UPF0173"/>
</dbReference>
<evidence type="ECO:0000313" key="4">
    <source>
        <dbReference type="EMBL" id="MBD3868500.1"/>
    </source>
</evidence>
<organism evidence="4 5">
    <name type="scientific">Candidatus Polarisedimenticola svalbardensis</name>
    <dbReference type="NCBI Taxonomy" id="2886004"/>
    <lineage>
        <taxon>Bacteria</taxon>
        <taxon>Pseudomonadati</taxon>
        <taxon>Acidobacteriota</taxon>
        <taxon>Candidatus Polarisedimenticolia</taxon>
        <taxon>Candidatus Polarisedimenticolales</taxon>
        <taxon>Candidatus Polarisedimenticolaceae</taxon>
        <taxon>Candidatus Polarisedimenticola</taxon>
    </lineage>
</organism>
<sequence length="227" mass="23671">MPKLQFHGHSCWQVSDDKHSVLIDPFLTGNPLADVGPESFDKLDAIIVTHGHGDHTGDTEAIAKATGALVVSNFEIANYFTAKGCEAHPMHIGGGHAFPFGHVKFTIAHHGSTGPEGEPLGNPMGVVLTLGGKKIYHAGDTGLFYDMKLIAEMNGPLDVALLPIGDNFTMGIDDAVKAAELLGAGLTIPMHYSTFDLIAADPEEFTSKVEANGGGAAVVAPGGSYAL</sequence>
<dbReference type="InterPro" id="IPR050114">
    <property type="entry name" value="UPF0173_UPF0282_UlaG_hydrolase"/>
</dbReference>
<dbReference type="Pfam" id="PF12706">
    <property type="entry name" value="Lactamase_B_2"/>
    <property type="match status" value="1"/>
</dbReference>
<evidence type="ECO:0000259" key="3">
    <source>
        <dbReference type="SMART" id="SM00849"/>
    </source>
</evidence>
<comment type="similarity">
    <text evidence="2">Belongs to the UPF0173 family.</text>
</comment>
<reference evidence="4 5" key="1">
    <citation type="submission" date="2020-08" db="EMBL/GenBank/DDBJ databases">
        <title>Acidobacteriota in marine sediments use diverse sulfur dissimilation pathways.</title>
        <authorList>
            <person name="Wasmund K."/>
        </authorList>
    </citation>
    <scope>NUCLEOTIDE SEQUENCE [LARGE SCALE GENOMIC DNA]</scope>
    <source>
        <strain evidence="4">MAG AM4</strain>
    </source>
</reference>
<dbReference type="InterPro" id="IPR036866">
    <property type="entry name" value="RibonucZ/Hydroxyglut_hydro"/>
</dbReference>
<dbReference type="HAMAP" id="MF_00457">
    <property type="entry name" value="UPF0173"/>
    <property type="match status" value="1"/>
</dbReference>
<dbReference type="SUPFAM" id="SSF56281">
    <property type="entry name" value="Metallo-hydrolase/oxidoreductase"/>
    <property type="match status" value="1"/>
</dbReference>
<dbReference type="GO" id="GO:0016787">
    <property type="term" value="F:hydrolase activity"/>
    <property type="evidence" value="ECO:0007669"/>
    <property type="project" value="UniProtKB-UniRule"/>
</dbReference>
<proteinExistence type="inferred from homology"/>
<dbReference type="AlphaFoldDB" id="A0A8J6XZW1"/>
<feature type="domain" description="Metallo-beta-lactamase" evidence="3">
    <location>
        <begin position="8"/>
        <end position="191"/>
    </location>
</feature>
<gene>
    <name evidence="4" type="ORF">IFK94_10290</name>
</gene>
<comment type="caution">
    <text evidence="4">The sequence shown here is derived from an EMBL/GenBank/DDBJ whole genome shotgun (WGS) entry which is preliminary data.</text>
</comment>
<dbReference type="EMBL" id="JACXWD010000033">
    <property type="protein sequence ID" value="MBD3868500.1"/>
    <property type="molecule type" value="Genomic_DNA"/>
</dbReference>
<dbReference type="PANTHER" id="PTHR43546">
    <property type="entry name" value="UPF0173 METAL-DEPENDENT HYDROLASE MJ1163-RELATED"/>
    <property type="match status" value="1"/>
</dbReference>
<keyword evidence="1 2" id="KW-0378">Hydrolase</keyword>
<accession>A0A8J6XZW1</accession>
<name>A0A8J6XZW1_9BACT</name>
<dbReference type="InterPro" id="IPR001279">
    <property type="entry name" value="Metallo-B-lactamas"/>
</dbReference>
<dbReference type="NCBIfam" id="NF001911">
    <property type="entry name" value="PRK00685.1"/>
    <property type="match status" value="1"/>
</dbReference>
<evidence type="ECO:0000256" key="2">
    <source>
        <dbReference type="HAMAP-Rule" id="MF_00457"/>
    </source>
</evidence>
<dbReference type="SMART" id="SM00849">
    <property type="entry name" value="Lactamase_B"/>
    <property type="match status" value="1"/>
</dbReference>
<protein>
    <recommendedName>
        <fullName evidence="2">UPF0173 metal-dependent hydrolase IFK94_10290</fullName>
    </recommendedName>
</protein>
<dbReference type="Gene3D" id="3.60.15.10">
    <property type="entry name" value="Ribonuclease Z/Hydroxyacylglutathione hydrolase-like"/>
    <property type="match status" value="1"/>
</dbReference>